<gene>
    <name evidence="3" type="ORF">ACFS5N_09995</name>
</gene>
<reference evidence="4" key="1">
    <citation type="journal article" date="2019" name="Int. J. Syst. Evol. Microbiol.">
        <title>The Global Catalogue of Microorganisms (GCM) 10K type strain sequencing project: providing services to taxonomists for standard genome sequencing and annotation.</title>
        <authorList>
            <consortium name="The Broad Institute Genomics Platform"/>
            <consortium name="The Broad Institute Genome Sequencing Center for Infectious Disease"/>
            <person name="Wu L."/>
            <person name="Ma J."/>
        </authorList>
    </citation>
    <scope>NUCLEOTIDE SEQUENCE [LARGE SCALE GENOMIC DNA]</scope>
    <source>
        <strain evidence="4">KCTC 22437</strain>
    </source>
</reference>
<sequence length="285" mass="30657">MKKSIFAAAILLSVIAANAQNKIPFKFRLLPKHTYTVEGFTNIDSRINTLGQGNAMPKGGQAQKFENKGNVTMSYTIATGAPDAKGTFPFIITVNSFLSKNTINGKEQPGPQNNPVKGARSQGTITADGKMHTETITFVTADEKTTKAIVNMLNKFGDQIQFPARAMRVGESFTQDKPFNMANGGKNVDIKTTVTYTLKGIQGNLAFFNTKEVIVTNINAQKGGRKADVKTSGTGKGTMVYDIANGFAVSKTDNLTTQMNMTMGTMNMDINAVAAVSYKAKINAN</sequence>
<proteinExistence type="predicted"/>
<protein>
    <recommendedName>
        <fullName evidence="5">YceI-like domain-containing protein</fullName>
    </recommendedName>
</protein>
<feature type="chain" id="PRO_5045498314" description="YceI-like domain-containing protein" evidence="2">
    <location>
        <begin position="20"/>
        <end position="285"/>
    </location>
</feature>
<accession>A0ABW5YCA4</accession>
<dbReference type="EMBL" id="JBHUPD010000002">
    <property type="protein sequence ID" value="MFD2872799.1"/>
    <property type="molecule type" value="Genomic_DNA"/>
</dbReference>
<dbReference type="Proteomes" id="UP001597557">
    <property type="component" value="Unassembled WGS sequence"/>
</dbReference>
<organism evidence="3 4">
    <name type="scientific">Mucilaginibacter ximonensis</name>
    <dbReference type="NCBI Taxonomy" id="538021"/>
    <lineage>
        <taxon>Bacteria</taxon>
        <taxon>Pseudomonadati</taxon>
        <taxon>Bacteroidota</taxon>
        <taxon>Sphingobacteriia</taxon>
        <taxon>Sphingobacteriales</taxon>
        <taxon>Sphingobacteriaceae</taxon>
        <taxon>Mucilaginibacter</taxon>
    </lineage>
</organism>
<dbReference type="RefSeq" id="WP_377184882.1">
    <property type="nucleotide sequence ID" value="NZ_JBHUPD010000002.1"/>
</dbReference>
<evidence type="ECO:0000313" key="3">
    <source>
        <dbReference type="EMBL" id="MFD2872799.1"/>
    </source>
</evidence>
<name>A0ABW5YCA4_9SPHI</name>
<evidence type="ECO:0008006" key="5">
    <source>
        <dbReference type="Google" id="ProtNLM"/>
    </source>
</evidence>
<evidence type="ECO:0000256" key="2">
    <source>
        <dbReference type="SAM" id="SignalP"/>
    </source>
</evidence>
<feature type="signal peptide" evidence="2">
    <location>
        <begin position="1"/>
        <end position="19"/>
    </location>
</feature>
<evidence type="ECO:0000256" key="1">
    <source>
        <dbReference type="SAM" id="MobiDB-lite"/>
    </source>
</evidence>
<feature type="region of interest" description="Disordered" evidence="1">
    <location>
        <begin position="104"/>
        <end position="123"/>
    </location>
</feature>
<keyword evidence="2" id="KW-0732">Signal</keyword>
<evidence type="ECO:0000313" key="4">
    <source>
        <dbReference type="Proteomes" id="UP001597557"/>
    </source>
</evidence>
<keyword evidence="4" id="KW-1185">Reference proteome</keyword>
<comment type="caution">
    <text evidence="3">The sequence shown here is derived from an EMBL/GenBank/DDBJ whole genome shotgun (WGS) entry which is preliminary data.</text>
</comment>